<dbReference type="EMBL" id="BDJL01000142">
    <property type="protein sequence ID" value="GAV26451.1"/>
    <property type="molecule type" value="Genomic_DNA"/>
</dbReference>
<feature type="domain" description="ChsH2 rubredoxin-like zinc ribbon" evidence="2">
    <location>
        <begin position="28"/>
        <end position="58"/>
    </location>
</feature>
<dbReference type="SUPFAM" id="SSF50249">
    <property type="entry name" value="Nucleic acid-binding proteins"/>
    <property type="match status" value="1"/>
</dbReference>
<dbReference type="InterPro" id="IPR002878">
    <property type="entry name" value="ChsH2_C"/>
</dbReference>
<sequence>MAEFHGVKSRWEIKYEWSGGIAISRFMQGLKEGKILGVKCPHCKRVLVPPRIFCERCFIELTEWVELSPRGKINTFSIAYIDTNALPISTPQINAVIDLDDARGIIGIFHIIGEAKPEEIYVGMPVEAVFRPAEERTGSILDIKYFRPLKEGKPNE</sequence>
<evidence type="ECO:0000259" key="2">
    <source>
        <dbReference type="Pfam" id="PF12172"/>
    </source>
</evidence>
<dbReference type="PANTHER" id="PTHR34075">
    <property type="entry name" value="BLR3430 PROTEIN"/>
    <property type="match status" value="1"/>
</dbReference>
<dbReference type="Pfam" id="PF12172">
    <property type="entry name" value="zf-ChsH2"/>
    <property type="match status" value="1"/>
</dbReference>
<comment type="caution">
    <text evidence="3">The sequence shown here is derived from an EMBL/GenBank/DDBJ whole genome shotgun (WGS) entry which is preliminary data.</text>
</comment>
<accession>A0A1L8D5T6</accession>
<name>A0A1L8D5T6_9THEO</name>
<organism evidence="3 4">
    <name type="scientific">Carboxydothermus islandicus</name>
    <dbReference type="NCBI Taxonomy" id="661089"/>
    <lineage>
        <taxon>Bacteria</taxon>
        <taxon>Bacillati</taxon>
        <taxon>Bacillota</taxon>
        <taxon>Clostridia</taxon>
        <taxon>Thermoanaerobacterales</taxon>
        <taxon>Thermoanaerobacteraceae</taxon>
        <taxon>Carboxydothermus</taxon>
    </lineage>
</organism>
<dbReference type="OrthoDB" id="9785144at2"/>
<proteinExistence type="predicted"/>
<evidence type="ECO:0000313" key="4">
    <source>
        <dbReference type="Proteomes" id="UP000187338"/>
    </source>
</evidence>
<reference evidence="4" key="1">
    <citation type="submission" date="2016-12" db="EMBL/GenBank/DDBJ databases">
        <title>Draft Genome Sequences od Carboxydothermus pertinax and islandicus, Hydrogenogenic Carboxydotrophic Bacteria.</title>
        <authorList>
            <person name="Fukuyama Y."/>
            <person name="Ohmae K."/>
            <person name="Yoneda Y."/>
            <person name="Yoshida T."/>
            <person name="Sako Y."/>
        </authorList>
    </citation>
    <scope>NUCLEOTIDE SEQUENCE [LARGE SCALE GENOMIC DNA]</scope>
    <source>
        <strain evidence="4">SET</strain>
    </source>
</reference>
<evidence type="ECO:0000313" key="3">
    <source>
        <dbReference type="EMBL" id="GAV26451.1"/>
    </source>
</evidence>
<dbReference type="Proteomes" id="UP000187338">
    <property type="component" value="Unassembled WGS sequence"/>
</dbReference>
<dbReference type="InterPro" id="IPR052513">
    <property type="entry name" value="Thioester_dehydratase-like"/>
</dbReference>
<evidence type="ECO:0000259" key="1">
    <source>
        <dbReference type="Pfam" id="PF01796"/>
    </source>
</evidence>
<dbReference type="InterPro" id="IPR012340">
    <property type="entry name" value="NA-bd_OB-fold"/>
</dbReference>
<dbReference type="AlphaFoldDB" id="A0A1L8D5T6"/>
<dbReference type="InterPro" id="IPR022002">
    <property type="entry name" value="ChsH2_Znr"/>
</dbReference>
<dbReference type="RefSeq" id="WP_075866617.1">
    <property type="nucleotide sequence ID" value="NZ_BDJL01000142.1"/>
</dbReference>
<dbReference type="STRING" id="661089.ciss_23840"/>
<dbReference type="Gene3D" id="6.10.30.10">
    <property type="match status" value="1"/>
</dbReference>
<dbReference type="PANTHER" id="PTHR34075:SF4">
    <property type="entry name" value="DUF35 DOMAIN-CONTAINING PROTEIN"/>
    <property type="match status" value="1"/>
</dbReference>
<protein>
    <submittedName>
        <fullName evidence="3">Hypothetical conserved protein</fullName>
    </submittedName>
</protein>
<gene>
    <name evidence="3" type="ORF">ciss_23840</name>
</gene>
<keyword evidence="4" id="KW-1185">Reference proteome</keyword>
<dbReference type="Pfam" id="PF01796">
    <property type="entry name" value="OB_ChsH2_C"/>
    <property type="match status" value="1"/>
</dbReference>
<feature type="domain" description="ChsH2 C-terminal OB-fold" evidence="1">
    <location>
        <begin position="64"/>
        <end position="131"/>
    </location>
</feature>